<dbReference type="Proteomes" id="UP001211065">
    <property type="component" value="Unassembled WGS sequence"/>
</dbReference>
<evidence type="ECO:0000256" key="6">
    <source>
        <dbReference type="ARBA" id="ARBA00022833"/>
    </source>
</evidence>
<dbReference type="InterPro" id="IPR036514">
    <property type="entry name" value="SGNH_hydro_sf"/>
</dbReference>
<dbReference type="GO" id="GO:0005886">
    <property type="term" value="C:plasma membrane"/>
    <property type="evidence" value="ECO:0007669"/>
    <property type="project" value="TreeGrafter"/>
</dbReference>
<dbReference type="InterPro" id="IPR024079">
    <property type="entry name" value="MetalloPept_cat_dom_sf"/>
</dbReference>
<keyword evidence="5" id="KW-0378">Hydrolase</keyword>
<evidence type="ECO:0000256" key="7">
    <source>
        <dbReference type="ARBA" id="ARBA00023049"/>
    </source>
</evidence>
<evidence type="ECO:0000256" key="2">
    <source>
        <dbReference type="ARBA" id="ARBA00007357"/>
    </source>
</evidence>
<comment type="cofactor">
    <cofactor evidence="1">
        <name>Zn(2+)</name>
        <dbReference type="ChEBI" id="CHEBI:29105"/>
    </cofactor>
</comment>
<accession>A0AAD5XT34</accession>
<evidence type="ECO:0000259" key="8">
    <source>
        <dbReference type="Pfam" id="PF01431"/>
    </source>
</evidence>
<dbReference type="InterPro" id="IPR018497">
    <property type="entry name" value="Peptidase_M13_C"/>
</dbReference>
<evidence type="ECO:0000256" key="3">
    <source>
        <dbReference type="ARBA" id="ARBA00022670"/>
    </source>
</evidence>
<dbReference type="EMBL" id="JADGJW010000925">
    <property type="protein sequence ID" value="KAJ3209749.1"/>
    <property type="molecule type" value="Genomic_DNA"/>
</dbReference>
<dbReference type="PROSITE" id="PS51885">
    <property type="entry name" value="NEPRILYSIN"/>
    <property type="match status" value="1"/>
</dbReference>
<dbReference type="Pfam" id="PF13472">
    <property type="entry name" value="Lipase_GDSL_2"/>
    <property type="match status" value="1"/>
</dbReference>
<dbReference type="GO" id="GO:0046872">
    <property type="term" value="F:metal ion binding"/>
    <property type="evidence" value="ECO:0007669"/>
    <property type="project" value="UniProtKB-KW"/>
</dbReference>
<feature type="domain" description="Peptidase M13 N-terminal" evidence="9">
    <location>
        <begin position="192"/>
        <end position="564"/>
    </location>
</feature>
<dbReference type="GO" id="GO:0004222">
    <property type="term" value="F:metalloendopeptidase activity"/>
    <property type="evidence" value="ECO:0007669"/>
    <property type="project" value="InterPro"/>
</dbReference>
<keyword evidence="6" id="KW-0862">Zinc</keyword>
<name>A0AAD5XT34_9FUNG</name>
<dbReference type="PRINTS" id="PR00786">
    <property type="entry name" value="NEPRILYSIN"/>
</dbReference>
<dbReference type="Pfam" id="PF05649">
    <property type="entry name" value="Peptidase_M13_N"/>
    <property type="match status" value="1"/>
</dbReference>
<keyword evidence="3" id="KW-0645">Protease</keyword>
<keyword evidence="7" id="KW-0482">Metalloprotease</keyword>
<dbReference type="SUPFAM" id="SSF55486">
    <property type="entry name" value="Metalloproteases ('zincins'), catalytic domain"/>
    <property type="match status" value="1"/>
</dbReference>
<dbReference type="Gene3D" id="3.40.50.1110">
    <property type="entry name" value="SGNH hydrolase"/>
    <property type="match status" value="1"/>
</dbReference>
<reference evidence="11" key="1">
    <citation type="submission" date="2020-05" db="EMBL/GenBank/DDBJ databases">
        <title>Phylogenomic resolution of chytrid fungi.</title>
        <authorList>
            <person name="Stajich J.E."/>
            <person name="Amses K."/>
            <person name="Simmons R."/>
            <person name="Seto K."/>
            <person name="Myers J."/>
            <person name="Bonds A."/>
            <person name="Quandt C.A."/>
            <person name="Barry K."/>
            <person name="Liu P."/>
            <person name="Grigoriev I."/>
            <person name="Longcore J.E."/>
            <person name="James T.Y."/>
        </authorList>
    </citation>
    <scope>NUCLEOTIDE SEQUENCE</scope>
    <source>
        <strain evidence="11">JEL0476</strain>
    </source>
</reference>
<dbReference type="Gene3D" id="1.10.1380.10">
    <property type="entry name" value="Neutral endopeptidase , domain2"/>
    <property type="match status" value="1"/>
</dbReference>
<dbReference type="SUPFAM" id="SSF52266">
    <property type="entry name" value="SGNH hydrolase"/>
    <property type="match status" value="1"/>
</dbReference>
<gene>
    <name evidence="11" type="ORF">HK099_008436</name>
</gene>
<dbReference type="CDD" id="cd08662">
    <property type="entry name" value="M13"/>
    <property type="match status" value="1"/>
</dbReference>
<evidence type="ECO:0000256" key="4">
    <source>
        <dbReference type="ARBA" id="ARBA00022723"/>
    </source>
</evidence>
<protein>
    <submittedName>
        <fullName evidence="11">Uncharacterized protein</fullName>
    </submittedName>
</protein>
<sequence>MADYYVRKQDVINRGLGDVTTQTALEKLISILLKDSQDLSLITIFLGSNDAVIYPPDFNSHLVELDKYIDNLRYMIVKIRDANADTKLILISPPPVDESRERLRKNSTTVNYKNACWDISMELSVPFLDTWELFKGKANELLFTDVLVSTSFSLLDLNKRAEEYQPLLAGHDFPHLLGSERVLSWMDPTVDPCQDFYKYSCGGFEDRYREYKKTDVLELMQQSNSILMEQILMQDTDTLSTEPDDLEVFSKSKLYFESCLNVDQIEKRGVEPVLKVAEKILQDIDNNFSIPNSIAKLELQAVLTLIRVQFSKVEGHDPNDLRLQFSPAPAYKAGFDQVKEVLSVFVENDIVKIPDGYDLDSISEWVLELEKNMVSFVRSCNSGSYGNNKKNFMTLNEFNELTSMKWDDFLDEVGLNSDKIFVFGDIELWRQTFEELKEFKLKDLKFYFLWRIGVSHFNKLSKKYYEITSGVKSVKASIDDANDKMTKFQQDCVEEFGVHMNYLAAHVYVKYSFNDTQKESATEMIDELFVAFGDGLKKLKWMDHETKAVAKKKLDNIVKIVGYPDWVKDTKRIIEYYKDLEISTNYFENALNSQAHVEFAQSKKQLSSKKWIRDEFYFGFPWQLNAFHLTDYVQVQINTGILQRPLFSYRNRNSMNYGSLGMVIGHEVSHAFDSIGKSIDVHGIDATWWSKTAENNFIEATQCFSDQYSNYKVHLGENKERVLFVNGDLTLSENIADNGGLHVAYQAWKNKQKKLGQETDVELSDFDNLTDEQVFFISFAQTWCTVKEDDQTEFLIKNDPHAPNPVRVKGATRNNKEFLNAFACKRKKSEGEVCSLY</sequence>
<dbReference type="InterPro" id="IPR008753">
    <property type="entry name" value="Peptidase_M13_N"/>
</dbReference>
<proteinExistence type="inferred from homology"/>
<dbReference type="PANTHER" id="PTHR11733:SF167">
    <property type="entry name" value="FI17812P1-RELATED"/>
    <property type="match status" value="1"/>
</dbReference>
<dbReference type="PANTHER" id="PTHR11733">
    <property type="entry name" value="ZINC METALLOPROTEASE FAMILY M13 NEPRILYSIN-RELATED"/>
    <property type="match status" value="1"/>
</dbReference>
<dbReference type="AlphaFoldDB" id="A0AAD5XT34"/>
<evidence type="ECO:0000313" key="11">
    <source>
        <dbReference type="EMBL" id="KAJ3209749.1"/>
    </source>
</evidence>
<evidence type="ECO:0000259" key="9">
    <source>
        <dbReference type="Pfam" id="PF05649"/>
    </source>
</evidence>
<feature type="domain" description="SGNH hydrolase-type esterase" evidence="10">
    <location>
        <begin position="8"/>
        <end position="139"/>
    </location>
</feature>
<comment type="similarity">
    <text evidence="2">Belongs to the peptidase M13 family.</text>
</comment>
<evidence type="ECO:0000256" key="1">
    <source>
        <dbReference type="ARBA" id="ARBA00001947"/>
    </source>
</evidence>
<evidence type="ECO:0000256" key="5">
    <source>
        <dbReference type="ARBA" id="ARBA00022801"/>
    </source>
</evidence>
<evidence type="ECO:0000313" key="12">
    <source>
        <dbReference type="Proteomes" id="UP001211065"/>
    </source>
</evidence>
<dbReference type="InterPro" id="IPR042089">
    <property type="entry name" value="Peptidase_M13_dom_2"/>
</dbReference>
<dbReference type="Gene3D" id="3.40.390.10">
    <property type="entry name" value="Collagenase (Catalytic Domain)"/>
    <property type="match status" value="1"/>
</dbReference>
<dbReference type="InterPro" id="IPR000718">
    <property type="entry name" value="Peptidase_M13"/>
</dbReference>
<dbReference type="InterPro" id="IPR013830">
    <property type="entry name" value="SGNH_hydro"/>
</dbReference>
<evidence type="ECO:0000259" key="10">
    <source>
        <dbReference type="Pfam" id="PF13472"/>
    </source>
</evidence>
<dbReference type="GO" id="GO:0016485">
    <property type="term" value="P:protein processing"/>
    <property type="evidence" value="ECO:0007669"/>
    <property type="project" value="TreeGrafter"/>
</dbReference>
<keyword evidence="4" id="KW-0479">Metal-binding</keyword>
<comment type="caution">
    <text evidence="11">The sequence shown here is derived from an EMBL/GenBank/DDBJ whole genome shotgun (WGS) entry which is preliminary data.</text>
</comment>
<keyword evidence="12" id="KW-1185">Reference proteome</keyword>
<dbReference type="Pfam" id="PF01431">
    <property type="entry name" value="Peptidase_M13"/>
    <property type="match status" value="1"/>
</dbReference>
<organism evidence="11 12">
    <name type="scientific">Clydaea vesicula</name>
    <dbReference type="NCBI Taxonomy" id="447962"/>
    <lineage>
        <taxon>Eukaryota</taxon>
        <taxon>Fungi</taxon>
        <taxon>Fungi incertae sedis</taxon>
        <taxon>Chytridiomycota</taxon>
        <taxon>Chytridiomycota incertae sedis</taxon>
        <taxon>Chytridiomycetes</taxon>
        <taxon>Lobulomycetales</taxon>
        <taxon>Lobulomycetaceae</taxon>
        <taxon>Clydaea</taxon>
    </lineage>
</organism>
<feature type="domain" description="Peptidase M13 C-terminal" evidence="8">
    <location>
        <begin position="625"/>
        <end position="827"/>
    </location>
</feature>